<evidence type="ECO:0000313" key="3">
    <source>
        <dbReference type="Proteomes" id="UP000243540"/>
    </source>
</evidence>
<dbReference type="Proteomes" id="UP000243540">
    <property type="component" value="Unassembled WGS sequence"/>
</dbReference>
<feature type="region of interest" description="Disordered" evidence="1">
    <location>
        <begin position="413"/>
        <end position="442"/>
    </location>
</feature>
<reference evidence="2 3" key="1">
    <citation type="submission" date="2017-04" db="EMBL/GenBank/DDBJ databases">
        <title>Draft genome sequences of Alloscardovia macacae UMA81211 and UMA81212 isolated from the feces of a rhesus macaque (Macaca mulatta).</title>
        <authorList>
            <person name="Albert K."/>
            <person name="Sela D.A."/>
        </authorList>
    </citation>
    <scope>NUCLEOTIDE SEQUENCE [LARGE SCALE GENOMIC DNA]</scope>
    <source>
        <strain evidence="2 3">UMA81212</strain>
    </source>
</reference>
<evidence type="ECO:0000256" key="1">
    <source>
        <dbReference type="SAM" id="MobiDB-lite"/>
    </source>
</evidence>
<feature type="compositionally biased region" description="Polar residues" evidence="1">
    <location>
        <begin position="413"/>
        <end position="434"/>
    </location>
</feature>
<accession>A0A1Y2T208</accession>
<dbReference type="STRING" id="1160091.B9T39_03710"/>
<dbReference type="OrthoDB" id="1958058at2"/>
<dbReference type="RefSeq" id="WP_086106486.1">
    <property type="nucleotide sequence ID" value="NZ_NEKB01000003.1"/>
</dbReference>
<proteinExistence type="predicted"/>
<name>A0A1Y2T208_9BIFI</name>
<sequence length="544" mass="58178">MVDVVLLRDGRAYAVEPDATFDLAYGSGENDFELSLPSSYQSRVKAGDWWMIDGSAYGGIIDTITSTSDSGSTSVTWKGRSWAGVLQGKILQPPAGVDYVTYRGTAAGLLETVIRSYGLTSLFTVSQSSAATNMSVQFDRYTNAYDGLMKVLAPYGLRLGFHCQDDIVYLSCEPVKRITDANGDNLELPVKSSLETRRTNHLIGLGKGELHDRVVVHYYADAAGRVSTTQSLFGVDEVTDTYDYSNAERDELLQKTREELEERQKGNGSVEVTLPESEGWDIGDQVTAFDPVTGLTVTSAITKTIVKLSRGNLTVSYEVGKVSESSGGRSESSGGAGSGGIVYSAGDGIRITNNTIIADVTQSELDSVASKASQAMSYASNASNEVGTLRDGIESYVKDLSITGRTLTATLGNGSRRSVTTQDTTYSRVSTSSDGLAPRLSGSTGQYLRADGSWSTPPDTRYTLPRASQYTLGGVKVDNSTITITSDGTISARQSSSSSGGSFLTAWPVGSLYHSTSPTNPGSRYGGQWVQRPALEGYLWERLS</sequence>
<protein>
    <recommendedName>
        <fullName evidence="4">Siphovirus ReqiPepy6 Gp37-like protein</fullName>
    </recommendedName>
</protein>
<dbReference type="EMBL" id="NEKC01000007">
    <property type="protein sequence ID" value="OTA29234.1"/>
    <property type="molecule type" value="Genomic_DNA"/>
</dbReference>
<dbReference type="AlphaFoldDB" id="A0A1Y2T208"/>
<comment type="caution">
    <text evidence="2">The sequence shown here is derived from an EMBL/GenBank/DDBJ whole genome shotgun (WGS) entry which is preliminary data.</text>
</comment>
<evidence type="ECO:0008006" key="4">
    <source>
        <dbReference type="Google" id="ProtNLM"/>
    </source>
</evidence>
<organism evidence="2 3">
    <name type="scientific">Alloscardovia macacae</name>
    <dbReference type="NCBI Taxonomy" id="1160091"/>
    <lineage>
        <taxon>Bacteria</taxon>
        <taxon>Bacillati</taxon>
        <taxon>Actinomycetota</taxon>
        <taxon>Actinomycetes</taxon>
        <taxon>Bifidobacteriales</taxon>
        <taxon>Bifidobacteriaceae</taxon>
        <taxon>Alloscardovia</taxon>
    </lineage>
</organism>
<gene>
    <name evidence="2" type="ORF">B9T39_03710</name>
</gene>
<evidence type="ECO:0000313" key="2">
    <source>
        <dbReference type="EMBL" id="OTA29234.1"/>
    </source>
</evidence>